<dbReference type="Proteomes" id="UP000050640">
    <property type="component" value="Unplaced"/>
</dbReference>
<evidence type="ECO:0000313" key="2">
    <source>
        <dbReference type="WBParaSite" id="EEL_0001055201-mRNA-1"/>
    </source>
</evidence>
<dbReference type="AlphaFoldDB" id="A0A0R3S6Y0"/>
<keyword evidence="1" id="KW-1185">Reference proteome</keyword>
<name>A0A0R3S6Y0_9BILA</name>
<protein>
    <submittedName>
        <fullName evidence="2">Major sperm protein</fullName>
    </submittedName>
</protein>
<dbReference type="WBParaSite" id="EEL_0001055201-mRNA-1">
    <property type="protein sequence ID" value="EEL_0001055201-mRNA-1"/>
    <property type="gene ID" value="EEL_0001055201"/>
</dbReference>
<proteinExistence type="predicted"/>
<sequence length="269" mass="30015">MEKKRLEKILAERKKAMGTLEKGKSFKFQMSSMVDKVRRGVAKTIQAASEGEAFDTLPDCDILGTSNRFAIKILPSNEVKPSASDFTPVHLVIKAKKGSRQTVYNCEMIAAQGVVVKTLRGNTVMEIRLPDNSQNSMGKILHPAGSTLYKVEQIKSQSFSRRFVISKFGEPFLNVVNTSVAQIFGSFSSMLRYFYLINADQALEFFNLKNEKIGFLRPSYFSTAKSVIINYSDEATAVQERAAMLGASILFLIVAIRPEYGTMLQNTLH</sequence>
<accession>A0A0R3S6Y0</accession>
<reference evidence="2" key="1">
    <citation type="submission" date="2017-02" db="UniProtKB">
        <authorList>
            <consortium name="WormBaseParasite"/>
        </authorList>
    </citation>
    <scope>IDENTIFICATION</scope>
</reference>
<organism evidence="1 2">
    <name type="scientific">Elaeophora elaphi</name>
    <dbReference type="NCBI Taxonomy" id="1147741"/>
    <lineage>
        <taxon>Eukaryota</taxon>
        <taxon>Metazoa</taxon>
        <taxon>Ecdysozoa</taxon>
        <taxon>Nematoda</taxon>
        <taxon>Chromadorea</taxon>
        <taxon>Rhabditida</taxon>
        <taxon>Spirurina</taxon>
        <taxon>Spiruromorpha</taxon>
        <taxon>Filarioidea</taxon>
        <taxon>Onchocercidae</taxon>
        <taxon>Elaeophora</taxon>
    </lineage>
</organism>
<evidence type="ECO:0000313" key="1">
    <source>
        <dbReference type="Proteomes" id="UP000050640"/>
    </source>
</evidence>